<accession>A0A074IYZ0</accession>
<dbReference type="Proteomes" id="UP000027855">
    <property type="component" value="Unassembled WGS sequence"/>
</dbReference>
<dbReference type="SUPFAM" id="SSF55729">
    <property type="entry name" value="Acyl-CoA N-acyltransferases (Nat)"/>
    <property type="match status" value="1"/>
</dbReference>
<dbReference type="GO" id="GO:0016747">
    <property type="term" value="F:acyltransferase activity, transferring groups other than amino-acyl groups"/>
    <property type="evidence" value="ECO:0007669"/>
    <property type="project" value="InterPro"/>
</dbReference>
<dbReference type="PANTHER" id="PTHR43415">
    <property type="entry name" value="SPERMIDINE N(1)-ACETYLTRANSFERASE"/>
    <property type="match status" value="1"/>
</dbReference>
<sequence>MAEQELVIEEAQREDAASLARLLETVALESDFLAQDDRSSILSAEQLATYIEGHQHRLNEICLVAKLGHEVIGVCNVTSDQDTKTSHIGDVFIAVSKPYWGNGVGQFLMETMIDWADHTPTIRRLELTVQARNERAVHLYQKFGFDIEGTKKRGARTKNGEFLDVYLMAKLID</sequence>
<organism evidence="2 3">
    <name type="scientific">Streptococcus salivarius</name>
    <dbReference type="NCBI Taxonomy" id="1304"/>
    <lineage>
        <taxon>Bacteria</taxon>
        <taxon>Bacillati</taxon>
        <taxon>Bacillota</taxon>
        <taxon>Bacilli</taxon>
        <taxon>Lactobacillales</taxon>
        <taxon>Streptococcaceae</taxon>
        <taxon>Streptococcus</taxon>
    </lineage>
</organism>
<gene>
    <name evidence="2" type="ORF">DL07_00825</name>
</gene>
<dbReference type="InterPro" id="IPR016181">
    <property type="entry name" value="Acyl_CoA_acyltransferase"/>
</dbReference>
<dbReference type="RefSeq" id="WP_037600346.1">
    <property type="nucleotide sequence ID" value="NZ_CP145862.1"/>
</dbReference>
<evidence type="ECO:0000313" key="2">
    <source>
        <dbReference type="EMBL" id="KEO46958.1"/>
    </source>
</evidence>
<dbReference type="AlphaFoldDB" id="A0A074IYZ0"/>
<comment type="caution">
    <text evidence="2">The sequence shown here is derived from an EMBL/GenBank/DDBJ whole genome shotgun (WGS) entry which is preliminary data.</text>
</comment>
<feature type="domain" description="N-acetyltransferase" evidence="1">
    <location>
        <begin position="6"/>
        <end position="173"/>
    </location>
</feature>
<dbReference type="PANTHER" id="PTHR43415:SF3">
    <property type="entry name" value="GNAT-FAMILY ACETYLTRANSFERASE"/>
    <property type="match status" value="1"/>
</dbReference>
<evidence type="ECO:0000259" key="1">
    <source>
        <dbReference type="PROSITE" id="PS51186"/>
    </source>
</evidence>
<dbReference type="EMBL" id="JJMT01000001">
    <property type="protein sequence ID" value="KEO46958.1"/>
    <property type="molecule type" value="Genomic_DNA"/>
</dbReference>
<name>A0A074IYZ0_STRSL</name>
<dbReference type="Gene3D" id="3.40.630.30">
    <property type="match status" value="1"/>
</dbReference>
<evidence type="ECO:0000313" key="3">
    <source>
        <dbReference type="Proteomes" id="UP000027855"/>
    </source>
</evidence>
<proteinExistence type="predicted"/>
<dbReference type="InterPro" id="IPR000182">
    <property type="entry name" value="GNAT_dom"/>
</dbReference>
<dbReference type="PROSITE" id="PS51186">
    <property type="entry name" value="GNAT"/>
    <property type="match status" value="1"/>
</dbReference>
<protein>
    <submittedName>
        <fullName evidence="2">GNAT family acetyltransferase</fullName>
    </submittedName>
</protein>
<dbReference type="Pfam" id="PF00583">
    <property type="entry name" value="Acetyltransf_1"/>
    <property type="match status" value="1"/>
</dbReference>
<dbReference type="CDD" id="cd04301">
    <property type="entry name" value="NAT_SF"/>
    <property type="match status" value="1"/>
</dbReference>
<reference evidence="2 3" key="1">
    <citation type="submission" date="2014-04" db="EMBL/GenBank/DDBJ databases">
        <title>Variable characteristics of bacteriocin-producing Streptococcus salivarius strains isolated from Malaysian subjects.</title>
        <authorList>
            <person name="Philip K."/>
            <person name="Barbour A."/>
        </authorList>
    </citation>
    <scope>NUCLEOTIDE SEQUENCE [LARGE SCALE GENOMIC DNA]</scope>
    <source>
        <strain evidence="2 3">NU10</strain>
    </source>
</reference>
<keyword evidence="2" id="KW-0808">Transferase</keyword>